<keyword evidence="2" id="KW-1185">Reference proteome</keyword>
<feature type="region of interest" description="Disordered" evidence="1">
    <location>
        <begin position="244"/>
        <end position="323"/>
    </location>
</feature>
<feature type="compositionally biased region" description="Basic and acidic residues" evidence="1">
    <location>
        <begin position="296"/>
        <end position="307"/>
    </location>
</feature>
<dbReference type="PaxDb" id="3635-A0A1U8KTE2"/>
<dbReference type="AlphaFoldDB" id="A0A1U8KTE2"/>
<dbReference type="KEGG" id="ghi:107919289"/>
<dbReference type="GeneID" id="107919289"/>
<evidence type="ECO:0000313" key="2">
    <source>
        <dbReference type="Proteomes" id="UP000818029"/>
    </source>
</evidence>
<proteinExistence type="predicted"/>
<feature type="compositionally biased region" description="Basic and acidic residues" evidence="1">
    <location>
        <begin position="244"/>
        <end position="267"/>
    </location>
</feature>
<evidence type="ECO:0000313" key="3">
    <source>
        <dbReference type="RefSeq" id="XP_016704263.1"/>
    </source>
</evidence>
<reference evidence="3" key="2">
    <citation type="submission" date="2025-08" db="UniProtKB">
        <authorList>
            <consortium name="RefSeq"/>
        </authorList>
    </citation>
    <scope>IDENTIFICATION</scope>
</reference>
<name>A0A1U8KTE2_GOSHI</name>
<reference evidence="2" key="1">
    <citation type="journal article" date="2020" name="Nat. Genet.">
        <title>Genomic diversifications of five Gossypium allopolyploid species and their impact on cotton improvement.</title>
        <authorList>
            <person name="Chen Z.J."/>
            <person name="Sreedasyam A."/>
            <person name="Ando A."/>
            <person name="Song Q."/>
            <person name="De Santiago L.M."/>
            <person name="Hulse-Kemp A.M."/>
            <person name="Ding M."/>
            <person name="Ye W."/>
            <person name="Kirkbride R.C."/>
            <person name="Jenkins J."/>
            <person name="Plott C."/>
            <person name="Lovell J."/>
            <person name="Lin Y.M."/>
            <person name="Vaughn R."/>
            <person name="Liu B."/>
            <person name="Simpson S."/>
            <person name="Scheffler B.E."/>
            <person name="Wen L."/>
            <person name="Saski C.A."/>
            <person name="Grover C.E."/>
            <person name="Hu G."/>
            <person name="Conover J.L."/>
            <person name="Carlson J.W."/>
            <person name="Shu S."/>
            <person name="Boston L.B."/>
            <person name="Williams M."/>
            <person name="Peterson D.G."/>
            <person name="McGee K."/>
            <person name="Jones D.C."/>
            <person name="Wendel J.F."/>
            <person name="Stelly D.M."/>
            <person name="Grimwood J."/>
            <person name="Schmutz J."/>
        </authorList>
    </citation>
    <scope>NUCLEOTIDE SEQUENCE [LARGE SCALE GENOMIC DNA]</scope>
    <source>
        <strain evidence="2">cv. TM-1</strain>
    </source>
</reference>
<accession>A0A1U8KTE2</accession>
<gene>
    <name evidence="3" type="primary">LOC107919289</name>
</gene>
<dbReference type="PANTHER" id="PTHR34072">
    <property type="entry name" value="ENZYMATIC POLYPROTEIN-RELATED"/>
    <property type="match status" value="1"/>
</dbReference>
<dbReference type="PANTHER" id="PTHR34072:SF57">
    <property type="entry name" value="RNA-DIRECTED DNA POLYMERASE"/>
    <property type="match status" value="1"/>
</dbReference>
<sequence length="337" mass="38814">MSIRELTKSIEKLTSQGKLPSQTELNPRQNANTVTLRSEKVLKPIPDRNLGLESPRENLRKTNRYLIAKKEAKSRLIRWILLLQEFDIEVREKRGCENLVADHLSRIKVPFDDFYIKEEFPDESLFSTEALLPWYADIVNFLATGSLPTELTRSMREKLRCDARYYIWDDPYLWKHCSDQIIRRCVPEIDVTSIINFCHAEACGGHFGPKRIAHKVFGTSRALTSDRGTHFCNKVMELVERVHELNQGKQEEPTEPKTEESINKIETEADLVTNTEEEESDKEPNSPQPTEGAENPEPRVDLKEEPVKLSVEPEFTTPMLTPASTLKKSELSIMMDM</sequence>
<protein>
    <submittedName>
        <fullName evidence="3">Uncharacterized protein</fullName>
    </submittedName>
</protein>
<dbReference type="Proteomes" id="UP000818029">
    <property type="component" value="Chromosome D13"/>
</dbReference>
<evidence type="ECO:0000256" key="1">
    <source>
        <dbReference type="SAM" id="MobiDB-lite"/>
    </source>
</evidence>
<organism evidence="2 3">
    <name type="scientific">Gossypium hirsutum</name>
    <name type="common">Upland cotton</name>
    <name type="synonym">Gossypium mexicanum</name>
    <dbReference type="NCBI Taxonomy" id="3635"/>
    <lineage>
        <taxon>Eukaryota</taxon>
        <taxon>Viridiplantae</taxon>
        <taxon>Streptophyta</taxon>
        <taxon>Embryophyta</taxon>
        <taxon>Tracheophyta</taxon>
        <taxon>Spermatophyta</taxon>
        <taxon>Magnoliopsida</taxon>
        <taxon>eudicotyledons</taxon>
        <taxon>Gunneridae</taxon>
        <taxon>Pentapetalae</taxon>
        <taxon>rosids</taxon>
        <taxon>malvids</taxon>
        <taxon>Malvales</taxon>
        <taxon>Malvaceae</taxon>
        <taxon>Malvoideae</taxon>
        <taxon>Gossypium</taxon>
    </lineage>
</organism>
<dbReference type="RefSeq" id="XP_016704263.1">
    <property type="nucleotide sequence ID" value="XM_016848774.1"/>
</dbReference>